<dbReference type="EMBL" id="CACRTV010000051">
    <property type="protein sequence ID" value="VYU36401.1"/>
    <property type="molecule type" value="Genomic_DNA"/>
</dbReference>
<name>A0A6N3ECG4_9CLOT</name>
<sequence>MNKKNIIQYITGIKESENEGLDIIDAIEDAKAELEAARSIFDNVQDSKLIELAIYAEEVALKRYEYLLSLAKERDIRVSNEYILDRCIRMAE</sequence>
<evidence type="ECO:0008006" key="2">
    <source>
        <dbReference type="Google" id="ProtNLM"/>
    </source>
</evidence>
<reference evidence="1" key="1">
    <citation type="submission" date="2019-11" db="EMBL/GenBank/DDBJ databases">
        <authorList>
            <person name="Feng L."/>
        </authorList>
    </citation>
    <scope>NUCLEOTIDE SEQUENCE</scope>
    <source>
        <strain evidence="1">CParaputrificumLFYP93</strain>
    </source>
</reference>
<protein>
    <recommendedName>
        <fullName evidence="2">DUF2508 domain-containing protein</fullName>
    </recommendedName>
</protein>
<accession>A0A6N3ECG4</accession>
<proteinExistence type="predicted"/>
<dbReference type="RefSeq" id="WP_156561405.1">
    <property type="nucleotide sequence ID" value="NZ_CACRTV010000051.1"/>
</dbReference>
<gene>
    <name evidence="1" type="ORF">CPLFYP93_02101</name>
</gene>
<dbReference type="AlphaFoldDB" id="A0A6N3ECG4"/>
<dbReference type="Pfam" id="PF10704">
    <property type="entry name" value="DUF2508"/>
    <property type="match status" value="1"/>
</dbReference>
<evidence type="ECO:0000313" key="1">
    <source>
        <dbReference type="EMBL" id="VYU36401.1"/>
    </source>
</evidence>
<dbReference type="InterPro" id="IPR019644">
    <property type="entry name" value="DUF2508"/>
</dbReference>
<organism evidence="1">
    <name type="scientific">Clostridium paraputrificum</name>
    <dbReference type="NCBI Taxonomy" id="29363"/>
    <lineage>
        <taxon>Bacteria</taxon>
        <taxon>Bacillati</taxon>
        <taxon>Bacillota</taxon>
        <taxon>Clostridia</taxon>
        <taxon>Eubacteriales</taxon>
        <taxon>Clostridiaceae</taxon>
        <taxon>Clostridium</taxon>
    </lineage>
</organism>